<dbReference type="InterPro" id="IPR052018">
    <property type="entry name" value="PHP_domain"/>
</dbReference>
<dbReference type="SMART" id="SM00481">
    <property type="entry name" value="POLIIIAc"/>
    <property type="match status" value="1"/>
</dbReference>
<proteinExistence type="predicted"/>
<dbReference type="EMBL" id="PCRK01000070">
    <property type="protein sequence ID" value="PIP19395.1"/>
    <property type="molecule type" value="Genomic_DNA"/>
</dbReference>
<sequence length="313" mass="34226">MKFADLHLHTLFSDGTYTPEELVLKAVDAGLACIAITDHDTVCGLAQAIAIGRDKGLEVLPGIELSAEYGSQEVHVLGYLINYKLRGFLRQLDILRENRVMRVHKIIGKLNAVGINLDTQAVFDICAGGIPGRLHIARALVKGGFVKSIFEAFNKYIGDKGPAYVLGFHFSPQDAIRFIRDAGGVSVLAHPHCLHNDELILKFAKLGLMGLEAYYPEYSQEETNFYLNLAKEYNLLVTGGSDCHGNAKSEVKIGSVKIPYELVEKLKEANDPASSAYSAIRKAQGLKQMNPAPSKSSNRIKRRCGVNKKEGAG</sequence>
<dbReference type="InterPro" id="IPR003141">
    <property type="entry name" value="Pol/His_phosphatase_N"/>
</dbReference>
<evidence type="ECO:0000259" key="2">
    <source>
        <dbReference type="SMART" id="SM00481"/>
    </source>
</evidence>
<comment type="caution">
    <text evidence="3">The sequence shown here is derived from an EMBL/GenBank/DDBJ whole genome shotgun (WGS) entry which is preliminary data.</text>
</comment>
<evidence type="ECO:0000313" key="3">
    <source>
        <dbReference type="EMBL" id="PIP19395.1"/>
    </source>
</evidence>
<evidence type="ECO:0000256" key="1">
    <source>
        <dbReference type="SAM" id="MobiDB-lite"/>
    </source>
</evidence>
<feature type="region of interest" description="Disordered" evidence="1">
    <location>
        <begin position="282"/>
        <end position="313"/>
    </location>
</feature>
<dbReference type="AlphaFoldDB" id="A0A2G9YJJ2"/>
<accession>A0A2G9YJJ2</accession>
<organism evidence="3 4">
    <name type="scientific">Candidatus Sherwoodlollariibacterium unditelluris</name>
    <dbReference type="NCBI Taxonomy" id="1974757"/>
    <lineage>
        <taxon>Bacteria</taxon>
        <taxon>Pseudomonadati</taxon>
        <taxon>Candidatus Omnitrophota</taxon>
        <taxon>Candidatus Sherwoodlollariibacterium</taxon>
    </lineage>
</organism>
<dbReference type="Gene3D" id="1.10.150.650">
    <property type="match status" value="1"/>
</dbReference>
<dbReference type="GO" id="GO:0035312">
    <property type="term" value="F:5'-3' DNA exonuclease activity"/>
    <property type="evidence" value="ECO:0007669"/>
    <property type="project" value="TreeGrafter"/>
</dbReference>
<dbReference type="InterPro" id="IPR004013">
    <property type="entry name" value="PHP_dom"/>
</dbReference>
<dbReference type="PANTHER" id="PTHR42924:SF3">
    <property type="entry name" value="POLYMERASE_HISTIDINOL PHOSPHATASE N-TERMINAL DOMAIN-CONTAINING PROTEIN"/>
    <property type="match status" value="1"/>
</dbReference>
<gene>
    <name evidence="3" type="ORF">COX41_03100</name>
</gene>
<dbReference type="PANTHER" id="PTHR42924">
    <property type="entry name" value="EXONUCLEASE"/>
    <property type="match status" value="1"/>
</dbReference>
<dbReference type="InterPro" id="IPR016195">
    <property type="entry name" value="Pol/histidinol_Pase-like"/>
</dbReference>
<protein>
    <submittedName>
        <fullName evidence="3">Phosphatase</fullName>
    </submittedName>
</protein>
<dbReference type="Pfam" id="PF02811">
    <property type="entry name" value="PHP"/>
    <property type="match status" value="1"/>
</dbReference>
<dbReference type="CDD" id="cd07438">
    <property type="entry name" value="PHP_HisPPase_AMP"/>
    <property type="match status" value="1"/>
</dbReference>
<name>A0A2G9YJJ2_9BACT</name>
<feature type="domain" description="Polymerase/histidinol phosphatase N-terminal" evidence="2">
    <location>
        <begin position="4"/>
        <end position="69"/>
    </location>
</feature>
<reference evidence="3 4" key="1">
    <citation type="submission" date="2017-09" db="EMBL/GenBank/DDBJ databases">
        <title>Depth-based differentiation of microbial function through sediment-hosted aquifers and enrichment of novel symbionts in the deep terrestrial subsurface.</title>
        <authorList>
            <person name="Probst A.J."/>
            <person name="Ladd B."/>
            <person name="Jarett J.K."/>
            <person name="Geller-Mcgrath D.E."/>
            <person name="Sieber C.M."/>
            <person name="Emerson J.B."/>
            <person name="Anantharaman K."/>
            <person name="Thomas B.C."/>
            <person name="Malmstrom R."/>
            <person name="Stieglmeier M."/>
            <person name="Klingl A."/>
            <person name="Woyke T."/>
            <person name="Ryan C.M."/>
            <person name="Banfield J.F."/>
        </authorList>
    </citation>
    <scope>NUCLEOTIDE SEQUENCE [LARGE SCALE GENOMIC DNA]</scope>
    <source>
        <strain evidence="3">CG23_combo_of_CG06-09_8_20_14_all_41_10</strain>
    </source>
</reference>
<dbReference type="Gene3D" id="3.20.20.140">
    <property type="entry name" value="Metal-dependent hydrolases"/>
    <property type="match status" value="1"/>
</dbReference>
<evidence type="ECO:0000313" key="4">
    <source>
        <dbReference type="Proteomes" id="UP000231292"/>
    </source>
</evidence>
<dbReference type="SUPFAM" id="SSF89550">
    <property type="entry name" value="PHP domain-like"/>
    <property type="match status" value="1"/>
</dbReference>
<dbReference type="GO" id="GO:0004534">
    <property type="term" value="F:5'-3' RNA exonuclease activity"/>
    <property type="evidence" value="ECO:0007669"/>
    <property type="project" value="TreeGrafter"/>
</dbReference>
<dbReference type="Proteomes" id="UP000231292">
    <property type="component" value="Unassembled WGS sequence"/>
</dbReference>